<gene>
    <name evidence="1" type="ORF">FRX31_015810</name>
</gene>
<dbReference type="AlphaFoldDB" id="A0A7J6WCA3"/>
<sequence length="90" mass="9973">MSKACDGNFSKEEAIKITNIFKCNPSTEPLPMNLKHKERVLCPPSGANLVRDVCLKNTLEENPVVEVYFQIEVDTGHEATKLGALTDIVE</sequence>
<comment type="caution">
    <text evidence="1">The sequence shown here is derived from an EMBL/GenBank/DDBJ whole genome shotgun (WGS) entry which is preliminary data.</text>
</comment>
<dbReference type="EMBL" id="JABWDY010018495">
    <property type="protein sequence ID" value="KAF5194603.1"/>
    <property type="molecule type" value="Genomic_DNA"/>
</dbReference>
<dbReference type="OrthoDB" id="1937429at2759"/>
<name>A0A7J6WCA3_THATH</name>
<evidence type="ECO:0000313" key="1">
    <source>
        <dbReference type="EMBL" id="KAF5194603.1"/>
    </source>
</evidence>
<keyword evidence="2" id="KW-1185">Reference proteome</keyword>
<evidence type="ECO:0000313" key="2">
    <source>
        <dbReference type="Proteomes" id="UP000554482"/>
    </source>
</evidence>
<accession>A0A7J6WCA3</accession>
<reference evidence="1 2" key="1">
    <citation type="submission" date="2020-06" db="EMBL/GenBank/DDBJ databases">
        <title>Transcriptomic and genomic resources for Thalictrum thalictroides and T. hernandezii: Facilitating candidate gene discovery in an emerging model plant lineage.</title>
        <authorList>
            <person name="Arias T."/>
            <person name="Riano-Pachon D.M."/>
            <person name="Di Stilio V.S."/>
        </authorList>
    </citation>
    <scope>NUCLEOTIDE SEQUENCE [LARGE SCALE GENOMIC DNA]</scope>
    <source>
        <strain evidence="2">cv. WT478/WT964</strain>
        <tissue evidence="1">Leaves</tissue>
    </source>
</reference>
<proteinExistence type="predicted"/>
<organism evidence="1 2">
    <name type="scientific">Thalictrum thalictroides</name>
    <name type="common">Rue-anemone</name>
    <name type="synonym">Anemone thalictroides</name>
    <dbReference type="NCBI Taxonomy" id="46969"/>
    <lineage>
        <taxon>Eukaryota</taxon>
        <taxon>Viridiplantae</taxon>
        <taxon>Streptophyta</taxon>
        <taxon>Embryophyta</taxon>
        <taxon>Tracheophyta</taxon>
        <taxon>Spermatophyta</taxon>
        <taxon>Magnoliopsida</taxon>
        <taxon>Ranunculales</taxon>
        <taxon>Ranunculaceae</taxon>
        <taxon>Thalictroideae</taxon>
        <taxon>Thalictrum</taxon>
    </lineage>
</organism>
<protein>
    <submittedName>
        <fullName evidence="1">Insulin-degrading enzyme</fullName>
    </submittedName>
</protein>
<dbReference type="Proteomes" id="UP000554482">
    <property type="component" value="Unassembled WGS sequence"/>
</dbReference>